<gene>
    <name evidence="2" type="ORF">MGAL_10B089131</name>
</gene>
<evidence type="ECO:0000313" key="2">
    <source>
        <dbReference type="EMBL" id="VDH93507.1"/>
    </source>
</evidence>
<name>A0A8B6BQ83_MYTGA</name>
<dbReference type="EMBL" id="UYJE01000467">
    <property type="protein sequence ID" value="VDH93507.1"/>
    <property type="molecule type" value="Genomic_DNA"/>
</dbReference>
<keyword evidence="3" id="KW-1185">Reference proteome</keyword>
<protein>
    <submittedName>
        <fullName evidence="2">Uncharacterized protein</fullName>
    </submittedName>
</protein>
<sequence>MLTRSGRKRVVSKGSGDNVAPAAKRTGVHPNMSRSAGVSSSSTESAVSTVLQNLEVVSTAQVTTTATSTDPATQSGNFQLLKPHLSEEKQVMMIASREIYRND</sequence>
<feature type="region of interest" description="Disordered" evidence="1">
    <location>
        <begin position="1"/>
        <end position="48"/>
    </location>
</feature>
<organism evidence="2 3">
    <name type="scientific">Mytilus galloprovincialis</name>
    <name type="common">Mediterranean mussel</name>
    <dbReference type="NCBI Taxonomy" id="29158"/>
    <lineage>
        <taxon>Eukaryota</taxon>
        <taxon>Metazoa</taxon>
        <taxon>Spiralia</taxon>
        <taxon>Lophotrochozoa</taxon>
        <taxon>Mollusca</taxon>
        <taxon>Bivalvia</taxon>
        <taxon>Autobranchia</taxon>
        <taxon>Pteriomorphia</taxon>
        <taxon>Mytilida</taxon>
        <taxon>Mytiloidea</taxon>
        <taxon>Mytilidae</taxon>
        <taxon>Mytilinae</taxon>
        <taxon>Mytilus</taxon>
    </lineage>
</organism>
<proteinExistence type="predicted"/>
<accession>A0A8B6BQ83</accession>
<feature type="compositionally biased region" description="Basic residues" evidence="1">
    <location>
        <begin position="1"/>
        <end position="11"/>
    </location>
</feature>
<evidence type="ECO:0000256" key="1">
    <source>
        <dbReference type="SAM" id="MobiDB-lite"/>
    </source>
</evidence>
<dbReference type="Proteomes" id="UP000596742">
    <property type="component" value="Unassembled WGS sequence"/>
</dbReference>
<dbReference type="AlphaFoldDB" id="A0A8B6BQ83"/>
<evidence type="ECO:0000313" key="3">
    <source>
        <dbReference type="Proteomes" id="UP000596742"/>
    </source>
</evidence>
<comment type="caution">
    <text evidence="2">The sequence shown here is derived from an EMBL/GenBank/DDBJ whole genome shotgun (WGS) entry which is preliminary data.</text>
</comment>
<feature type="compositionally biased region" description="Low complexity" evidence="1">
    <location>
        <begin position="33"/>
        <end position="48"/>
    </location>
</feature>
<reference evidence="2" key="1">
    <citation type="submission" date="2018-11" db="EMBL/GenBank/DDBJ databases">
        <authorList>
            <person name="Alioto T."/>
            <person name="Alioto T."/>
        </authorList>
    </citation>
    <scope>NUCLEOTIDE SEQUENCE</scope>
</reference>